<evidence type="ECO:0000313" key="3">
    <source>
        <dbReference type="Proteomes" id="UP001256711"/>
    </source>
</evidence>
<dbReference type="Proteomes" id="UP001256711">
    <property type="component" value="Unassembled WGS sequence"/>
</dbReference>
<dbReference type="Pfam" id="PF01844">
    <property type="entry name" value="HNH"/>
    <property type="match status" value="1"/>
</dbReference>
<protein>
    <submittedName>
        <fullName evidence="2">HNH endonuclease</fullName>
    </submittedName>
</protein>
<dbReference type="GO" id="GO:0008270">
    <property type="term" value="F:zinc ion binding"/>
    <property type="evidence" value="ECO:0007669"/>
    <property type="project" value="InterPro"/>
</dbReference>
<keyword evidence="2" id="KW-0540">Nuclease</keyword>
<reference evidence="2" key="1">
    <citation type="submission" date="2023-03" db="EMBL/GenBank/DDBJ databases">
        <authorList>
            <person name="Shen W."/>
            <person name="Cai J."/>
        </authorList>
    </citation>
    <scope>NUCLEOTIDE SEQUENCE</scope>
    <source>
        <strain evidence="2">B226-2</strain>
    </source>
</reference>
<keyword evidence="2" id="KW-0378">Hydrolase</keyword>
<accession>A0AAW8TWW3</accession>
<dbReference type="InterPro" id="IPR003615">
    <property type="entry name" value="HNH_nuc"/>
</dbReference>
<proteinExistence type="predicted"/>
<dbReference type="GO" id="GO:0003676">
    <property type="term" value="F:nucleic acid binding"/>
    <property type="evidence" value="ECO:0007669"/>
    <property type="project" value="InterPro"/>
</dbReference>
<dbReference type="RefSeq" id="WP_311835043.1">
    <property type="nucleotide sequence ID" value="NZ_JARQBJ010000001.1"/>
</dbReference>
<gene>
    <name evidence="2" type="ORF">P7H43_01575</name>
</gene>
<evidence type="ECO:0000313" key="2">
    <source>
        <dbReference type="EMBL" id="MDT2809181.1"/>
    </source>
</evidence>
<dbReference type="EMBL" id="JARQBJ010000001">
    <property type="protein sequence ID" value="MDT2809181.1"/>
    <property type="molecule type" value="Genomic_DNA"/>
</dbReference>
<organism evidence="2 3">
    <name type="scientific">Enterococcus asini</name>
    <dbReference type="NCBI Taxonomy" id="57732"/>
    <lineage>
        <taxon>Bacteria</taxon>
        <taxon>Bacillati</taxon>
        <taxon>Bacillota</taxon>
        <taxon>Bacilli</taxon>
        <taxon>Lactobacillales</taxon>
        <taxon>Enterococcaceae</taxon>
        <taxon>Enterococcus</taxon>
    </lineage>
</organism>
<sequence>MCQECKRRGMTTKGTIIHHKIEAREDLTLFWSADNLECICPACHNAEHPERSGGAKKVKPKTNVVKFYANNER</sequence>
<keyword evidence="2" id="KW-0255">Endonuclease</keyword>
<evidence type="ECO:0000259" key="1">
    <source>
        <dbReference type="Pfam" id="PF01844"/>
    </source>
</evidence>
<dbReference type="AlphaFoldDB" id="A0AAW8TWW3"/>
<dbReference type="InterPro" id="IPR002711">
    <property type="entry name" value="HNH"/>
</dbReference>
<dbReference type="GO" id="GO:0004519">
    <property type="term" value="F:endonuclease activity"/>
    <property type="evidence" value="ECO:0007669"/>
    <property type="project" value="UniProtKB-KW"/>
</dbReference>
<feature type="domain" description="HNH" evidence="1">
    <location>
        <begin position="2"/>
        <end position="49"/>
    </location>
</feature>
<name>A0AAW8TWW3_9ENTE</name>
<dbReference type="CDD" id="cd00085">
    <property type="entry name" value="HNHc"/>
    <property type="match status" value="1"/>
</dbReference>
<comment type="caution">
    <text evidence="2">The sequence shown here is derived from an EMBL/GenBank/DDBJ whole genome shotgun (WGS) entry which is preliminary data.</text>
</comment>